<name>A0A0A3IF83_9BACI</name>
<accession>A0A0A3IF83</accession>
<dbReference type="Proteomes" id="UP000030437">
    <property type="component" value="Unassembled WGS sequence"/>
</dbReference>
<gene>
    <name evidence="1" type="ORF">CD32_22880</name>
</gene>
<dbReference type="EMBL" id="JPVP01000060">
    <property type="protein sequence ID" value="KGR82135.1"/>
    <property type="molecule type" value="Genomic_DNA"/>
</dbReference>
<dbReference type="RefSeq" id="WP_036159349.1">
    <property type="nucleotide sequence ID" value="NZ_AVCX01000001.1"/>
</dbReference>
<dbReference type="OrthoDB" id="2678393at2"/>
<sequence length="193" mass="22616">MFTEGQLKQLVDGGMIGESYPYNTGDEKQVRAHIKRMQAEFAKYRILCKPEPEHFGSGYASYAAWFFYKEQDVRISENRYTRDVEREGLWLNISTLAPVVIIGTGINNDTYAVEGGRWLSGAKSMLQLPEELVIPARFKELYEQLVRVVMKYQFTVLFKEEMEKPLPFKASIPTIFRKPREYLVWDAVFYWED</sequence>
<dbReference type="AlphaFoldDB" id="A0A0A3IF83"/>
<reference evidence="1 2" key="1">
    <citation type="submission" date="2014-02" db="EMBL/GenBank/DDBJ databases">
        <title>Draft genome sequence of Lysinibacillus odysseyi NBRC 100172.</title>
        <authorList>
            <person name="Zhang F."/>
            <person name="Wang G."/>
            <person name="Zhang L."/>
        </authorList>
    </citation>
    <scope>NUCLEOTIDE SEQUENCE [LARGE SCALE GENOMIC DNA]</scope>
    <source>
        <strain evidence="1 2">NBRC 100172</strain>
    </source>
</reference>
<dbReference type="eggNOG" id="ENOG5032TBD">
    <property type="taxonomic scope" value="Bacteria"/>
</dbReference>
<organism evidence="1 2">
    <name type="scientific">Lysinibacillus odysseyi 34hs-1 = NBRC 100172</name>
    <dbReference type="NCBI Taxonomy" id="1220589"/>
    <lineage>
        <taxon>Bacteria</taxon>
        <taxon>Bacillati</taxon>
        <taxon>Bacillota</taxon>
        <taxon>Bacilli</taxon>
        <taxon>Bacillales</taxon>
        <taxon>Bacillaceae</taxon>
        <taxon>Lysinibacillus</taxon>
    </lineage>
</organism>
<protein>
    <submittedName>
        <fullName evidence="1">Uncharacterized protein</fullName>
    </submittedName>
</protein>
<dbReference type="STRING" id="1220589.CD32_22880"/>
<evidence type="ECO:0000313" key="2">
    <source>
        <dbReference type="Proteomes" id="UP000030437"/>
    </source>
</evidence>
<evidence type="ECO:0000313" key="1">
    <source>
        <dbReference type="EMBL" id="KGR82135.1"/>
    </source>
</evidence>
<comment type="caution">
    <text evidence="1">The sequence shown here is derived from an EMBL/GenBank/DDBJ whole genome shotgun (WGS) entry which is preliminary data.</text>
</comment>
<keyword evidence="2" id="KW-1185">Reference proteome</keyword>
<proteinExistence type="predicted"/>